<dbReference type="Gene3D" id="3.40.50.10140">
    <property type="entry name" value="Toll/interleukin-1 receptor homology (TIR) domain"/>
    <property type="match status" value="1"/>
</dbReference>
<reference evidence="2 3" key="1">
    <citation type="submission" date="2024-04" db="EMBL/GenBank/DDBJ databases">
        <title>Novel species of the genus Ideonella isolated from streams.</title>
        <authorList>
            <person name="Lu H."/>
        </authorList>
    </citation>
    <scope>NUCLEOTIDE SEQUENCE [LARGE SCALE GENOMIC DNA]</scope>
    <source>
        <strain evidence="2 3">DXS29W</strain>
    </source>
</reference>
<organism evidence="2 3">
    <name type="scientific">Ideonella lacteola</name>
    <dbReference type="NCBI Taxonomy" id="2984193"/>
    <lineage>
        <taxon>Bacteria</taxon>
        <taxon>Pseudomonadati</taxon>
        <taxon>Pseudomonadota</taxon>
        <taxon>Betaproteobacteria</taxon>
        <taxon>Burkholderiales</taxon>
        <taxon>Sphaerotilaceae</taxon>
        <taxon>Ideonella</taxon>
    </lineage>
</organism>
<dbReference type="InterPro" id="IPR000157">
    <property type="entry name" value="TIR_dom"/>
</dbReference>
<dbReference type="Pfam" id="PF13676">
    <property type="entry name" value="TIR_2"/>
    <property type="match status" value="1"/>
</dbReference>
<name>A0ABU9BVY8_9BURK</name>
<sequence>MPSSPGPLVFISYRRDDAAGYARAIASELSRRWGADRVFIDVDDIGAGQGFAQVIGQAVDTASILLVLIGRRWRGEREGQAPRVQDPGDFVRLEVAAGLQRGMTVIPLLLDGAAMPPGADLPPDIQALSSLQALELGNSRFAADVERLVAVVGERLGSSPVQPGRRGWIVAAAGALGAALLAGGWWARSRSVARPAIDGDWVAELRYAWEPAPRTERFHFTGEGRQLAGTASFLGVPRGLVEGEVDERLVRFATRTAEMGGAEMTHRYQGRLDDDGVLRLMMQTEGGSGPNAPLEFVARRAEAHAPR</sequence>
<dbReference type="RefSeq" id="WP_341427717.1">
    <property type="nucleotide sequence ID" value="NZ_JBBUTG010000015.1"/>
</dbReference>
<proteinExistence type="predicted"/>
<dbReference type="InterPro" id="IPR035897">
    <property type="entry name" value="Toll_tir_struct_dom_sf"/>
</dbReference>
<evidence type="ECO:0000313" key="2">
    <source>
        <dbReference type="EMBL" id="MEK8033299.1"/>
    </source>
</evidence>
<keyword evidence="3" id="KW-1185">Reference proteome</keyword>
<comment type="caution">
    <text evidence="2">The sequence shown here is derived from an EMBL/GenBank/DDBJ whole genome shotgun (WGS) entry which is preliminary data.</text>
</comment>
<evidence type="ECO:0000259" key="1">
    <source>
        <dbReference type="Pfam" id="PF13676"/>
    </source>
</evidence>
<dbReference type="EMBL" id="JBBUTG010000015">
    <property type="protein sequence ID" value="MEK8033299.1"/>
    <property type="molecule type" value="Genomic_DNA"/>
</dbReference>
<dbReference type="Proteomes" id="UP001371218">
    <property type="component" value="Unassembled WGS sequence"/>
</dbReference>
<protein>
    <submittedName>
        <fullName evidence="2">Toll/interleukin-1 receptor domain-containing protein</fullName>
    </submittedName>
</protein>
<feature type="domain" description="TIR" evidence="1">
    <location>
        <begin position="9"/>
        <end position="149"/>
    </location>
</feature>
<dbReference type="SUPFAM" id="SSF52200">
    <property type="entry name" value="Toll/Interleukin receptor TIR domain"/>
    <property type="match status" value="1"/>
</dbReference>
<keyword evidence="2" id="KW-0675">Receptor</keyword>
<evidence type="ECO:0000313" key="3">
    <source>
        <dbReference type="Proteomes" id="UP001371218"/>
    </source>
</evidence>
<accession>A0ABU9BVY8</accession>
<gene>
    <name evidence="2" type="ORF">AACH06_20965</name>
</gene>